<feature type="compositionally biased region" description="Polar residues" evidence="1">
    <location>
        <begin position="51"/>
        <end position="60"/>
    </location>
</feature>
<dbReference type="EMBL" id="JAACXV010000035">
    <property type="protein sequence ID" value="KAF7286202.1"/>
    <property type="molecule type" value="Genomic_DNA"/>
</dbReference>
<dbReference type="AlphaFoldDB" id="A0A834ISD4"/>
<evidence type="ECO:0000313" key="3">
    <source>
        <dbReference type="Proteomes" id="UP000625711"/>
    </source>
</evidence>
<name>A0A834ISD4_RHYFE</name>
<protein>
    <submittedName>
        <fullName evidence="2">Uncharacterized protein</fullName>
    </submittedName>
</protein>
<feature type="region of interest" description="Disordered" evidence="1">
    <location>
        <begin position="32"/>
        <end position="67"/>
    </location>
</feature>
<organism evidence="2 3">
    <name type="scientific">Rhynchophorus ferrugineus</name>
    <name type="common">Red palm weevil</name>
    <name type="synonym">Curculio ferrugineus</name>
    <dbReference type="NCBI Taxonomy" id="354439"/>
    <lineage>
        <taxon>Eukaryota</taxon>
        <taxon>Metazoa</taxon>
        <taxon>Ecdysozoa</taxon>
        <taxon>Arthropoda</taxon>
        <taxon>Hexapoda</taxon>
        <taxon>Insecta</taxon>
        <taxon>Pterygota</taxon>
        <taxon>Neoptera</taxon>
        <taxon>Endopterygota</taxon>
        <taxon>Coleoptera</taxon>
        <taxon>Polyphaga</taxon>
        <taxon>Cucujiformia</taxon>
        <taxon>Curculionidae</taxon>
        <taxon>Dryophthorinae</taxon>
        <taxon>Rhynchophorus</taxon>
    </lineage>
</organism>
<gene>
    <name evidence="2" type="ORF">GWI33_007162</name>
</gene>
<reference evidence="2" key="1">
    <citation type="submission" date="2020-08" db="EMBL/GenBank/DDBJ databases">
        <title>Genome sequencing and assembly of the red palm weevil Rhynchophorus ferrugineus.</title>
        <authorList>
            <person name="Dias G.B."/>
            <person name="Bergman C.M."/>
            <person name="Manee M."/>
        </authorList>
    </citation>
    <scope>NUCLEOTIDE SEQUENCE</scope>
    <source>
        <strain evidence="2">AA-2017</strain>
        <tissue evidence="2">Whole larva</tissue>
    </source>
</reference>
<keyword evidence="3" id="KW-1185">Reference proteome</keyword>
<accession>A0A834ISD4</accession>
<comment type="caution">
    <text evidence="2">The sequence shown here is derived from an EMBL/GenBank/DDBJ whole genome shotgun (WGS) entry which is preliminary data.</text>
</comment>
<sequence>MNSKHQNVNNYEHIYGKEPRILNNQNVFGGRFRRERRPVEEQSENAEALPQSESTTNNSLALRDVQP</sequence>
<evidence type="ECO:0000313" key="2">
    <source>
        <dbReference type="EMBL" id="KAF7286202.1"/>
    </source>
</evidence>
<evidence type="ECO:0000256" key="1">
    <source>
        <dbReference type="SAM" id="MobiDB-lite"/>
    </source>
</evidence>
<dbReference type="Proteomes" id="UP000625711">
    <property type="component" value="Unassembled WGS sequence"/>
</dbReference>
<proteinExistence type="predicted"/>